<evidence type="ECO:0000313" key="3">
    <source>
        <dbReference type="EMBL" id="ORY26653.1"/>
    </source>
</evidence>
<gene>
    <name evidence="3" type="ORF">LY90DRAFT_706038</name>
</gene>
<dbReference type="SUPFAM" id="SSF63491">
    <property type="entry name" value="BAG domain"/>
    <property type="match status" value="1"/>
</dbReference>
<evidence type="ECO:0000313" key="4">
    <source>
        <dbReference type="Proteomes" id="UP000193920"/>
    </source>
</evidence>
<organism evidence="3 4">
    <name type="scientific">Neocallimastix californiae</name>
    <dbReference type="NCBI Taxonomy" id="1754190"/>
    <lineage>
        <taxon>Eukaryota</taxon>
        <taxon>Fungi</taxon>
        <taxon>Fungi incertae sedis</taxon>
        <taxon>Chytridiomycota</taxon>
        <taxon>Chytridiomycota incertae sedis</taxon>
        <taxon>Neocallimastigomycetes</taxon>
        <taxon>Neocallimastigales</taxon>
        <taxon>Neocallimastigaceae</taxon>
        <taxon>Neocallimastix</taxon>
    </lineage>
</organism>
<feature type="compositionally biased region" description="Low complexity" evidence="1">
    <location>
        <begin position="30"/>
        <end position="55"/>
    </location>
</feature>
<dbReference type="GO" id="GO:0051087">
    <property type="term" value="F:protein-folding chaperone binding"/>
    <property type="evidence" value="ECO:0007669"/>
    <property type="project" value="InterPro"/>
</dbReference>
<dbReference type="AlphaFoldDB" id="A0A1Y2AVN5"/>
<feature type="compositionally biased region" description="Basic and acidic residues" evidence="1">
    <location>
        <begin position="87"/>
        <end position="104"/>
    </location>
</feature>
<comment type="caution">
    <text evidence="3">The sequence shown here is derived from an EMBL/GenBank/DDBJ whole genome shotgun (WGS) entry which is preliminary data.</text>
</comment>
<accession>A0A1Y2AVN5</accession>
<reference evidence="3 4" key="1">
    <citation type="submission" date="2016-08" db="EMBL/GenBank/DDBJ databases">
        <title>A Parts List for Fungal Cellulosomes Revealed by Comparative Genomics.</title>
        <authorList>
            <consortium name="DOE Joint Genome Institute"/>
            <person name="Haitjema C.H."/>
            <person name="Gilmore S.P."/>
            <person name="Henske J.K."/>
            <person name="Solomon K.V."/>
            <person name="De Groot R."/>
            <person name="Kuo A."/>
            <person name="Mondo S.J."/>
            <person name="Salamov A.A."/>
            <person name="Labutti K."/>
            <person name="Zhao Z."/>
            <person name="Chiniquy J."/>
            <person name="Barry K."/>
            <person name="Brewer H.M."/>
            <person name="Purvine S.O."/>
            <person name="Wright A.T."/>
            <person name="Boxma B."/>
            <person name="Van Alen T."/>
            <person name="Hackstein J.H."/>
            <person name="Baker S.E."/>
            <person name="Grigoriev I.V."/>
            <person name="O'Malley M.A."/>
        </authorList>
    </citation>
    <scope>NUCLEOTIDE SEQUENCE [LARGE SCALE GENOMIC DNA]</scope>
    <source>
        <strain evidence="3 4">G1</strain>
    </source>
</reference>
<protein>
    <recommendedName>
        <fullName evidence="2">BAG domain-containing protein</fullName>
    </recommendedName>
</protein>
<name>A0A1Y2AVN5_9FUNG</name>
<dbReference type="Pfam" id="PF02179">
    <property type="entry name" value="BAG"/>
    <property type="match status" value="1"/>
</dbReference>
<feature type="compositionally biased region" description="Low complexity" evidence="1">
    <location>
        <begin position="75"/>
        <end position="86"/>
    </location>
</feature>
<dbReference type="STRING" id="1754190.A0A1Y2AVN5"/>
<evidence type="ECO:0000259" key="2">
    <source>
        <dbReference type="Pfam" id="PF02179"/>
    </source>
</evidence>
<sequence>MNKKDTYSQNDPSSSHRNNNNYFQLTSSQNVPSSNHRNNNNYFQLNSSQNVPSSSHSKKQNKNLPFKYYNEQENCHGNNNKGINNDSNKRNQNEASKSNKDNNIKRKIVINGREFLDRLLEQQVRRVAKSSMSKKELRKFIEKKPLRFMATCNIEVDEDSEKLINTLKKKVKNHTRGTPIDKDIELTYRKAIEFFMNKLILVDRIESDCMNVRQKRKALVSKIQNQIKTVEKIREKLN</sequence>
<evidence type="ECO:0000256" key="1">
    <source>
        <dbReference type="SAM" id="MobiDB-lite"/>
    </source>
</evidence>
<feature type="domain" description="BAG" evidence="2">
    <location>
        <begin position="155"/>
        <end position="232"/>
    </location>
</feature>
<keyword evidence="4" id="KW-1185">Reference proteome</keyword>
<dbReference type="Gene3D" id="1.20.58.120">
    <property type="entry name" value="BAG domain"/>
    <property type="match status" value="1"/>
</dbReference>
<dbReference type="EMBL" id="MCOG01000200">
    <property type="protein sequence ID" value="ORY26653.1"/>
    <property type="molecule type" value="Genomic_DNA"/>
</dbReference>
<proteinExistence type="predicted"/>
<dbReference type="InterPro" id="IPR003103">
    <property type="entry name" value="BAG_domain"/>
</dbReference>
<dbReference type="Proteomes" id="UP000193920">
    <property type="component" value="Unassembled WGS sequence"/>
</dbReference>
<dbReference type="InterPro" id="IPR036533">
    <property type="entry name" value="BAG_dom_sf"/>
</dbReference>
<feature type="region of interest" description="Disordered" evidence="1">
    <location>
        <begin position="1"/>
        <end position="105"/>
    </location>
</feature>
<feature type="compositionally biased region" description="Polar residues" evidence="1">
    <location>
        <begin position="7"/>
        <end position="29"/>
    </location>
</feature>